<reference evidence="11" key="1">
    <citation type="submission" date="2017-09" db="EMBL/GenBank/DDBJ databases">
        <title>Depth-based differentiation of microbial function through sediment-hosted aquifers and enrichment of novel symbionts in the deep terrestrial subsurface.</title>
        <authorList>
            <person name="Probst A.J."/>
            <person name="Ladd B."/>
            <person name="Jarett J.K."/>
            <person name="Geller-Mcgrath D.E."/>
            <person name="Sieber C.M.K."/>
            <person name="Emerson J.B."/>
            <person name="Anantharaman K."/>
            <person name="Thomas B.C."/>
            <person name="Malmstrom R."/>
            <person name="Stieglmeier M."/>
            <person name="Klingl A."/>
            <person name="Woyke T."/>
            <person name="Ryan C.M."/>
            <person name="Banfield J.F."/>
        </authorList>
    </citation>
    <scope>NUCLEOTIDE SEQUENCE [LARGE SCALE GENOMIC DNA]</scope>
</reference>
<feature type="domain" description="Prepilin type IV endopeptidase peptidase" evidence="8">
    <location>
        <begin position="112"/>
        <end position="215"/>
    </location>
</feature>
<dbReference type="InterPro" id="IPR010627">
    <property type="entry name" value="Prepilin_pept_A24_N"/>
</dbReference>
<keyword evidence="6 7" id="KW-0472">Membrane</keyword>
<accession>A0A2H0TXU3</accession>
<feature type="transmembrane region" description="Helical" evidence="7">
    <location>
        <begin position="6"/>
        <end position="26"/>
    </location>
</feature>
<feature type="transmembrane region" description="Helical" evidence="7">
    <location>
        <begin position="102"/>
        <end position="123"/>
    </location>
</feature>
<dbReference type="AlphaFoldDB" id="A0A2H0TXU3"/>
<evidence type="ECO:0000256" key="1">
    <source>
        <dbReference type="ARBA" id="ARBA00004651"/>
    </source>
</evidence>
<evidence type="ECO:0000256" key="5">
    <source>
        <dbReference type="ARBA" id="ARBA00022989"/>
    </source>
</evidence>
<feature type="transmembrane region" description="Helical" evidence="7">
    <location>
        <begin position="231"/>
        <end position="254"/>
    </location>
</feature>
<comment type="subcellular location">
    <subcellularLocation>
        <location evidence="1">Cell membrane</location>
        <topology evidence="1">Multi-pass membrane protein</topology>
    </subcellularLocation>
</comment>
<evidence type="ECO:0000256" key="4">
    <source>
        <dbReference type="ARBA" id="ARBA00022692"/>
    </source>
</evidence>
<protein>
    <submittedName>
        <fullName evidence="10">Prepilin peptidase</fullName>
    </submittedName>
</protein>
<sequence length="258" mass="29608">MFSVQILFFLLFFVIGLVFGSFLNALEWRLHKKKSLLTRSECSKCHKQLTWYENIPVFSFIFLFGKCKHCHKKIGWQYPVVELLLAFLFSFIFYYHSLMGDFSWLLIIRDCLAVFALLFIFIYDTKYMEVSDSITLGSAGILFVLSLFLNTSWLSMLLGAVIGGGFFLLQFVVSKGKWIGGGDIRIGILMGILLGWKLLLLALWLAYIIGGIFSIILVLTKKKGMKTEVAFGTYLSVATFVTMFFGSQILNWYLRLIF</sequence>
<dbReference type="InterPro" id="IPR000045">
    <property type="entry name" value="Prepilin_IV_endopep_pep"/>
</dbReference>
<evidence type="ECO:0000256" key="2">
    <source>
        <dbReference type="ARBA" id="ARBA00005801"/>
    </source>
</evidence>
<dbReference type="Pfam" id="PF01478">
    <property type="entry name" value="Peptidase_A24"/>
    <property type="match status" value="1"/>
</dbReference>
<dbReference type="GO" id="GO:0004190">
    <property type="term" value="F:aspartic-type endopeptidase activity"/>
    <property type="evidence" value="ECO:0007669"/>
    <property type="project" value="InterPro"/>
</dbReference>
<dbReference type="Gene3D" id="1.20.120.1220">
    <property type="match status" value="1"/>
</dbReference>
<gene>
    <name evidence="10" type="ORF">COU28_03780</name>
</gene>
<evidence type="ECO:0000256" key="6">
    <source>
        <dbReference type="ARBA" id="ARBA00023136"/>
    </source>
</evidence>
<dbReference type="SUPFAM" id="SSF48695">
    <property type="entry name" value="Multiheme cytochromes"/>
    <property type="match status" value="1"/>
</dbReference>
<organism evidence="10 11">
    <name type="scientific">Candidatus Magasanikbacteria bacterium CG10_big_fil_rev_8_21_14_0_10_36_16</name>
    <dbReference type="NCBI Taxonomy" id="1974645"/>
    <lineage>
        <taxon>Bacteria</taxon>
        <taxon>Candidatus Magasanikiibacteriota</taxon>
    </lineage>
</organism>
<evidence type="ECO:0000256" key="7">
    <source>
        <dbReference type="SAM" id="Phobius"/>
    </source>
</evidence>
<feature type="transmembrane region" description="Helical" evidence="7">
    <location>
        <begin position="130"/>
        <end position="149"/>
    </location>
</feature>
<evidence type="ECO:0000313" key="11">
    <source>
        <dbReference type="Proteomes" id="UP000230852"/>
    </source>
</evidence>
<dbReference type="PANTHER" id="PTHR30487">
    <property type="entry name" value="TYPE 4 PREPILIN-LIKE PROTEINS LEADER PEPTIDE-PROCESSING ENZYME"/>
    <property type="match status" value="1"/>
</dbReference>
<comment type="caution">
    <text evidence="10">The sequence shown here is derived from an EMBL/GenBank/DDBJ whole genome shotgun (WGS) entry which is preliminary data.</text>
</comment>
<keyword evidence="4 7" id="KW-0812">Transmembrane</keyword>
<dbReference type="Pfam" id="PF06750">
    <property type="entry name" value="A24_N_bact"/>
    <property type="match status" value="1"/>
</dbReference>
<name>A0A2H0TXU3_9BACT</name>
<feature type="transmembrane region" description="Helical" evidence="7">
    <location>
        <begin position="76"/>
        <end position="96"/>
    </location>
</feature>
<dbReference type="Proteomes" id="UP000230852">
    <property type="component" value="Unassembled WGS sequence"/>
</dbReference>
<dbReference type="EMBL" id="PFBU01000071">
    <property type="protein sequence ID" value="PIR78044.1"/>
    <property type="molecule type" value="Genomic_DNA"/>
</dbReference>
<dbReference type="PANTHER" id="PTHR30487:SF0">
    <property type="entry name" value="PREPILIN LEADER PEPTIDASE_N-METHYLTRANSFERASE-RELATED"/>
    <property type="match status" value="1"/>
</dbReference>
<keyword evidence="3" id="KW-1003">Cell membrane</keyword>
<evidence type="ECO:0000313" key="10">
    <source>
        <dbReference type="EMBL" id="PIR78044.1"/>
    </source>
</evidence>
<dbReference type="InterPro" id="IPR050882">
    <property type="entry name" value="Prepilin_peptidase/N-MTase"/>
</dbReference>
<feature type="domain" description="Prepilin peptidase A24 N-terminal" evidence="9">
    <location>
        <begin position="14"/>
        <end position="94"/>
    </location>
</feature>
<dbReference type="GO" id="GO:0006465">
    <property type="term" value="P:signal peptide processing"/>
    <property type="evidence" value="ECO:0007669"/>
    <property type="project" value="TreeGrafter"/>
</dbReference>
<proteinExistence type="inferred from homology"/>
<evidence type="ECO:0000256" key="3">
    <source>
        <dbReference type="ARBA" id="ARBA00022475"/>
    </source>
</evidence>
<comment type="similarity">
    <text evidence="2">Belongs to the peptidase A24 family.</text>
</comment>
<keyword evidence="5 7" id="KW-1133">Transmembrane helix</keyword>
<feature type="transmembrane region" description="Helical" evidence="7">
    <location>
        <begin position="186"/>
        <end position="219"/>
    </location>
</feature>
<feature type="transmembrane region" description="Helical" evidence="7">
    <location>
        <begin position="155"/>
        <end position="174"/>
    </location>
</feature>
<dbReference type="GO" id="GO:0005886">
    <property type="term" value="C:plasma membrane"/>
    <property type="evidence" value="ECO:0007669"/>
    <property type="project" value="UniProtKB-SubCell"/>
</dbReference>
<dbReference type="InterPro" id="IPR036280">
    <property type="entry name" value="Multihaem_cyt_sf"/>
</dbReference>
<evidence type="ECO:0000259" key="9">
    <source>
        <dbReference type="Pfam" id="PF06750"/>
    </source>
</evidence>
<evidence type="ECO:0000259" key="8">
    <source>
        <dbReference type="Pfam" id="PF01478"/>
    </source>
</evidence>